<feature type="transmembrane region" description="Helical" evidence="5">
    <location>
        <begin position="7"/>
        <end position="26"/>
    </location>
</feature>
<organism evidence="7 8">
    <name type="scientific">Candidatus Kaiserbacteria bacterium RIFCSPHIGHO2_01_FULL_54_36b</name>
    <dbReference type="NCBI Taxonomy" id="1798483"/>
    <lineage>
        <taxon>Bacteria</taxon>
        <taxon>Candidatus Kaiseribacteriota</taxon>
    </lineage>
</organism>
<accession>A0A1F6CMA8</accession>
<evidence type="ECO:0000256" key="3">
    <source>
        <dbReference type="ARBA" id="ARBA00023139"/>
    </source>
</evidence>
<comment type="caution">
    <text evidence="7">The sequence shown here is derived from an EMBL/GenBank/DDBJ whole genome shotgun (WGS) entry which is preliminary data.</text>
</comment>
<evidence type="ECO:0000256" key="4">
    <source>
        <dbReference type="ARBA" id="ARBA00023288"/>
    </source>
</evidence>
<keyword evidence="3" id="KW-0564">Palmitate</keyword>
<dbReference type="EMBL" id="MFKW01000052">
    <property type="protein sequence ID" value="OGG50363.1"/>
    <property type="molecule type" value="Genomic_DNA"/>
</dbReference>
<dbReference type="AlphaFoldDB" id="A0A1F6CMA8"/>
<gene>
    <name evidence="7" type="ORF">A2704_05470</name>
</gene>
<evidence type="ECO:0000259" key="6">
    <source>
        <dbReference type="Pfam" id="PF09864"/>
    </source>
</evidence>
<sequence>MQRSNKVFLGLTLVALALIAAIFYLYPIDTTPSSPASSPAAAGSAQFPPAGELLIGGDRDEHGCIGSAGYQWCEARKECIRAWETYCTATPPKTVTFTCENSKSIKASFYIGDDRFVDLELSDGRKMSIPHALSASGARYAKADESFIFWNKGDTAFITEGDFDDVTYSGCVEEGE</sequence>
<evidence type="ECO:0000256" key="5">
    <source>
        <dbReference type="SAM" id="Phobius"/>
    </source>
</evidence>
<dbReference type="InterPro" id="IPR036328">
    <property type="entry name" value="MliC_sf"/>
</dbReference>
<name>A0A1F6CMA8_9BACT</name>
<keyword evidence="1" id="KW-0732">Signal</keyword>
<keyword evidence="5" id="KW-0812">Transmembrane</keyword>
<dbReference type="Gene3D" id="2.40.128.200">
    <property type="match status" value="1"/>
</dbReference>
<feature type="domain" description="C-type lysozyme inhibitor" evidence="6">
    <location>
        <begin position="97"/>
        <end position="165"/>
    </location>
</feature>
<evidence type="ECO:0000256" key="1">
    <source>
        <dbReference type="ARBA" id="ARBA00022729"/>
    </source>
</evidence>
<reference evidence="7 8" key="1">
    <citation type="journal article" date="2016" name="Nat. Commun.">
        <title>Thousands of microbial genomes shed light on interconnected biogeochemical processes in an aquifer system.</title>
        <authorList>
            <person name="Anantharaman K."/>
            <person name="Brown C.T."/>
            <person name="Hug L.A."/>
            <person name="Sharon I."/>
            <person name="Castelle C.J."/>
            <person name="Probst A.J."/>
            <person name="Thomas B.C."/>
            <person name="Singh A."/>
            <person name="Wilkins M.J."/>
            <person name="Karaoz U."/>
            <person name="Brodie E.L."/>
            <person name="Williams K.H."/>
            <person name="Hubbard S.S."/>
            <person name="Banfield J.F."/>
        </authorList>
    </citation>
    <scope>NUCLEOTIDE SEQUENCE [LARGE SCALE GENOMIC DNA]</scope>
</reference>
<keyword evidence="5" id="KW-1133">Transmembrane helix</keyword>
<proteinExistence type="predicted"/>
<dbReference type="Pfam" id="PF09864">
    <property type="entry name" value="MliC"/>
    <property type="match status" value="1"/>
</dbReference>
<protein>
    <recommendedName>
        <fullName evidence="6">C-type lysozyme inhibitor domain-containing protein</fullName>
    </recommendedName>
</protein>
<evidence type="ECO:0000313" key="8">
    <source>
        <dbReference type="Proteomes" id="UP000176445"/>
    </source>
</evidence>
<evidence type="ECO:0000256" key="2">
    <source>
        <dbReference type="ARBA" id="ARBA00023136"/>
    </source>
</evidence>
<dbReference type="InterPro" id="IPR018660">
    <property type="entry name" value="MliC"/>
</dbReference>
<evidence type="ECO:0000313" key="7">
    <source>
        <dbReference type="EMBL" id="OGG50363.1"/>
    </source>
</evidence>
<keyword evidence="2 5" id="KW-0472">Membrane</keyword>
<keyword evidence="4" id="KW-0449">Lipoprotein</keyword>
<dbReference type="SUPFAM" id="SSF141488">
    <property type="entry name" value="YdhA-like"/>
    <property type="match status" value="1"/>
</dbReference>
<dbReference type="Proteomes" id="UP000176445">
    <property type="component" value="Unassembled WGS sequence"/>
</dbReference>